<evidence type="ECO:0000313" key="3">
    <source>
        <dbReference type="EMBL" id="VEG73628.1"/>
    </source>
</evidence>
<organism evidence="3 4">
    <name type="scientific">Actinomyces slackii</name>
    <dbReference type="NCBI Taxonomy" id="52774"/>
    <lineage>
        <taxon>Bacteria</taxon>
        <taxon>Bacillati</taxon>
        <taxon>Actinomycetota</taxon>
        <taxon>Actinomycetes</taxon>
        <taxon>Actinomycetales</taxon>
        <taxon>Actinomycetaceae</taxon>
        <taxon>Actinomyces</taxon>
    </lineage>
</organism>
<feature type="transmembrane region" description="Helical" evidence="2">
    <location>
        <begin position="96"/>
        <end position="114"/>
    </location>
</feature>
<feature type="transmembrane region" description="Helical" evidence="2">
    <location>
        <begin position="120"/>
        <end position="145"/>
    </location>
</feature>
<sequence>MTGSAMASDPSPHPIHPGIHNATNFQLAPGETMVYGDTFSPTLLTPYLKTQLMCSSTRFAFESPNTILGFIPVGGSKSSFPINGISSVSTSTQFRLGQFLLSVILVVLGIALMGGNSLPGVLFCVFLVLLGAVGISGSFPAGLIVQNHAGATTVIVVSPFERAKLARFTAEMQQLLFANQSQIHHQEAQQLHTQQLMMQQLALQQQMSTAQQQAFYQMQVAQQQPGQALPQPPAAPQAPLPPVDGEGTQQLPTTE</sequence>
<dbReference type="Proteomes" id="UP000276899">
    <property type="component" value="Chromosome"/>
</dbReference>
<evidence type="ECO:0000256" key="1">
    <source>
        <dbReference type="SAM" id="MobiDB-lite"/>
    </source>
</evidence>
<dbReference type="RefSeq" id="WP_051281398.1">
    <property type="nucleotide sequence ID" value="NZ_CBCRWE010000057.1"/>
</dbReference>
<gene>
    <name evidence="3" type="ORF">NCTC11923_00237</name>
</gene>
<keyword evidence="2" id="KW-0472">Membrane</keyword>
<protein>
    <submittedName>
        <fullName evidence="3">Uncharacterized protein</fullName>
    </submittedName>
</protein>
<dbReference type="STRING" id="1278298.GCA_000428685_01001"/>
<evidence type="ECO:0000256" key="2">
    <source>
        <dbReference type="SAM" id="Phobius"/>
    </source>
</evidence>
<keyword evidence="2" id="KW-1133">Transmembrane helix</keyword>
<feature type="compositionally biased region" description="Pro residues" evidence="1">
    <location>
        <begin position="230"/>
        <end position="242"/>
    </location>
</feature>
<dbReference type="EMBL" id="LR134363">
    <property type="protein sequence ID" value="VEG73628.1"/>
    <property type="molecule type" value="Genomic_DNA"/>
</dbReference>
<evidence type="ECO:0000313" key="4">
    <source>
        <dbReference type="Proteomes" id="UP000276899"/>
    </source>
</evidence>
<keyword evidence="2" id="KW-0812">Transmembrane</keyword>
<feature type="region of interest" description="Disordered" evidence="1">
    <location>
        <begin position="222"/>
        <end position="255"/>
    </location>
</feature>
<dbReference type="AlphaFoldDB" id="A0A448K9G8"/>
<proteinExistence type="predicted"/>
<keyword evidence="4" id="KW-1185">Reference proteome</keyword>
<accession>A0A448K9G8</accession>
<reference evidence="3 4" key="1">
    <citation type="submission" date="2018-12" db="EMBL/GenBank/DDBJ databases">
        <authorList>
            <consortium name="Pathogen Informatics"/>
        </authorList>
    </citation>
    <scope>NUCLEOTIDE SEQUENCE [LARGE SCALE GENOMIC DNA]</scope>
    <source>
        <strain evidence="3 4">NCTC11923</strain>
    </source>
</reference>
<name>A0A448K9G8_9ACTO</name>
<dbReference type="KEGG" id="asla:NCTC11923_00237"/>